<evidence type="ECO:0000313" key="2">
    <source>
        <dbReference type="Proteomes" id="UP000094067"/>
    </source>
</evidence>
<dbReference type="AlphaFoldDB" id="A0A1E3A712"/>
<evidence type="ECO:0000313" key="1">
    <source>
        <dbReference type="EMBL" id="ODM04550.1"/>
    </source>
</evidence>
<gene>
    <name evidence="1" type="ORF">BEI61_05357</name>
</gene>
<proteinExistence type="predicted"/>
<dbReference type="Proteomes" id="UP000094067">
    <property type="component" value="Unassembled WGS sequence"/>
</dbReference>
<organism evidence="1 2">
    <name type="scientific">Eisenbergiella tayi</name>
    <dbReference type="NCBI Taxonomy" id="1432052"/>
    <lineage>
        <taxon>Bacteria</taxon>
        <taxon>Bacillati</taxon>
        <taxon>Bacillota</taxon>
        <taxon>Clostridia</taxon>
        <taxon>Lachnospirales</taxon>
        <taxon>Lachnospiraceae</taxon>
        <taxon>Eisenbergiella</taxon>
    </lineage>
</organism>
<dbReference type="RefSeq" id="WP_069154668.1">
    <property type="nucleotide sequence ID" value="NZ_MCGH01000003.1"/>
</dbReference>
<name>A0A1E3A712_9FIRM</name>
<reference evidence="1 2" key="1">
    <citation type="submission" date="2016-07" db="EMBL/GenBank/DDBJ databases">
        <title>Characterization of isolates of Eisenbergiella tayi derived from blood cultures, using whole genome sequencing.</title>
        <authorList>
            <person name="Burdz T."/>
            <person name="Wiebe D."/>
            <person name="Huynh C."/>
            <person name="Bernard K."/>
        </authorList>
    </citation>
    <scope>NUCLEOTIDE SEQUENCE [LARGE SCALE GENOMIC DNA]</scope>
    <source>
        <strain evidence="1 2">NML 110608</strain>
    </source>
</reference>
<comment type="caution">
    <text evidence="1">The sequence shown here is derived from an EMBL/GenBank/DDBJ whole genome shotgun (WGS) entry which is preliminary data.</text>
</comment>
<sequence>MKCIYCNSETELTSSDIITYAITGAKLTKSFVCKTHNALTNDNYEKKFVGDLDFFRNHLGFSTRDGKPIQYMADISVDGTEMHNVKISTREALYAPKNVVFGFDDDGKKVIMAPMPKIEKISKGQDISTVNISDVTIHKTVSSDSFLGFYAVHSVAKIAYEWYCYVNHIEELIKENSEIVNYILGKSDVCPVDIIIDRNYYTAIDQLSEVGTNAFFQYDDIDGYRYVVFDLWKTISYRVRICKSPDVYSLTQNILFFELYLYHVDGSKSETAFAVYSLDDNKKAAFVTIQPQDMTVELWKVFVSRIEMIMSTMVLSINILKREVDSLHLKLKKYDEEKIDIVQLLGFEENNVVTVIDIITQLFANKDRYDSTKTFNQNLPLMLNLSSDTIGKSLEDKKTFVIYLVGLDKKKELSDYIRKGISMFYEMYENEKRLTKQ</sequence>
<dbReference type="EMBL" id="MCGH01000003">
    <property type="protein sequence ID" value="ODM04550.1"/>
    <property type="molecule type" value="Genomic_DNA"/>
</dbReference>
<protein>
    <submittedName>
        <fullName evidence="1">Uncharacterized protein</fullName>
    </submittedName>
</protein>
<dbReference type="PATRIC" id="fig|1432052.4.peg.5962"/>
<accession>A0A1E3A712</accession>